<keyword evidence="1" id="KW-0732">Signal</keyword>
<evidence type="ECO:0000313" key="4">
    <source>
        <dbReference type="Proteomes" id="UP001138757"/>
    </source>
</evidence>
<dbReference type="Gene3D" id="1.20.1270.180">
    <property type="match status" value="1"/>
</dbReference>
<keyword evidence="4" id="KW-1185">Reference proteome</keyword>
<evidence type="ECO:0000313" key="3">
    <source>
        <dbReference type="EMBL" id="MBT2187659.1"/>
    </source>
</evidence>
<protein>
    <submittedName>
        <fullName evidence="3">DUF1311 domain-containing protein</fullName>
    </submittedName>
</protein>
<dbReference type="EMBL" id="JAHGAW010000007">
    <property type="protein sequence ID" value="MBT2187659.1"/>
    <property type="molecule type" value="Genomic_DNA"/>
</dbReference>
<reference evidence="3" key="1">
    <citation type="submission" date="2021-05" db="EMBL/GenBank/DDBJ databases">
        <title>Genome of Sphingobium sp. strain.</title>
        <authorList>
            <person name="Fan R."/>
        </authorList>
    </citation>
    <scope>NUCLEOTIDE SEQUENCE</scope>
    <source>
        <strain evidence="3">H33</strain>
    </source>
</reference>
<feature type="chain" id="PRO_5040751735" evidence="1">
    <location>
        <begin position="27"/>
        <end position="144"/>
    </location>
</feature>
<gene>
    <name evidence="3" type="ORF">KK488_11965</name>
</gene>
<name>A0A9X1DD18_9SPHN</name>
<evidence type="ECO:0000259" key="2">
    <source>
        <dbReference type="Pfam" id="PF07007"/>
    </source>
</evidence>
<accession>A0A9X1DD18</accession>
<dbReference type="AlphaFoldDB" id="A0A9X1DD18"/>
<dbReference type="Pfam" id="PF07007">
    <property type="entry name" value="LprI"/>
    <property type="match status" value="1"/>
</dbReference>
<proteinExistence type="predicted"/>
<evidence type="ECO:0000256" key="1">
    <source>
        <dbReference type="SAM" id="SignalP"/>
    </source>
</evidence>
<dbReference type="Proteomes" id="UP001138757">
    <property type="component" value="Unassembled WGS sequence"/>
</dbReference>
<feature type="signal peptide" evidence="1">
    <location>
        <begin position="1"/>
        <end position="26"/>
    </location>
</feature>
<organism evidence="3 4">
    <name type="scientific">Sphingobium nicotianae</name>
    <dbReference type="NCBI Taxonomy" id="2782607"/>
    <lineage>
        <taxon>Bacteria</taxon>
        <taxon>Pseudomonadati</taxon>
        <taxon>Pseudomonadota</taxon>
        <taxon>Alphaproteobacteria</taxon>
        <taxon>Sphingomonadales</taxon>
        <taxon>Sphingomonadaceae</taxon>
        <taxon>Sphingobium</taxon>
    </lineage>
</organism>
<comment type="caution">
    <text evidence="3">The sequence shown here is derived from an EMBL/GenBank/DDBJ whole genome shotgun (WGS) entry which is preliminary data.</text>
</comment>
<dbReference type="RefSeq" id="WP_214623812.1">
    <property type="nucleotide sequence ID" value="NZ_JAHGAW010000007.1"/>
</dbReference>
<feature type="domain" description="Lysozyme inhibitor LprI-like N-terminal" evidence="2">
    <location>
        <begin position="34"/>
        <end position="135"/>
    </location>
</feature>
<sequence length="144" mass="15742">MTGRTGIAFLGFGFFAILSVPDAATAAPALKCHDPQTQMEINLCAAEDARKADAELNRQWSATAAVMHAQDKAGYAPRDGRPGYYAALLEAQRAWIRFRDLECRAQGYAMRGGSAEPMMISGCLAEVTRARTKQLKDMAANYRH</sequence>
<dbReference type="InterPro" id="IPR009739">
    <property type="entry name" value="LprI-like_N"/>
</dbReference>